<dbReference type="OrthoDB" id="9796770at2"/>
<dbReference type="EC" id="3.4.11.5" evidence="4 11"/>
<keyword evidence="15" id="KW-0012">Acyltransferase</keyword>
<dbReference type="GO" id="GO:0005737">
    <property type="term" value="C:cytoplasm"/>
    <property type="evidence" value="ECO:0007669"/>
    <property type="project" value="UniProtKB-SubCell"/>
</dbReference>
<keyword evidence="6 11" id="KW-0031">Aminopeptidase</keyword>
<feature type="active site" evidence="12">
    <location>
        <position position="271"/>
    </location>
</feature>
<evidence type="ECO:0000256" key="13">
    <source>
        <dbReference type="RuleBase" id="RU003421"/>
    </source>
</evidence>
<evidence type="ECO:0000256" key="9">
    <source>
        <dbReference type="ARBA" id="ARBA00022801"/>
    </source>
</evidence>
<dbReference type="ESTHER" id="9prot-a0p5h3">
    <property type="family name" value="Proline_iminopeptidase"/>
</dbReference>
<reference evidence="15 16" key="1">
    <citation type="submission" date="2006-11" db="EMBL/GenBank/DDBJ databases">
        <authorList>
            <person name="Giovannoni S."/>
            <person name="Vergin K."/>
            <person name="Ferriera S."/>
            <person name="Johnson J."/>
            <person name="Kravitz S."/>
            <person name="Beeson K."/>
            <person name="Sutton G."/>
            <person name="Rogers Y.-H."/>
            <person name="Friedman R."/>
            <person name="Frazier M."/>
            <person name="Venter J.C."/>
        </authorList>
    </citation>
    <scope>NUCLEOTIDE SEQUENCE [LARGE SCALE GENOMIC DNA]</scope>
    <source>
        <strain evidence="15 16">HTCC2181</strain>
    </source>
</reference>
<keyword evidence="15" id="KW-0808">Transferase</keyword>
<comment type="caution">
    <text evidence="15">The sequence shown here is derived from an EMBL/GenBank/DDBJ whole genome shotgun (WGS) entry which is preliminary data.</text>
</comment>
<evidence type="ECO:0000256" key="11">
    <source>
        <dbReference type="PIRNR" id="PIRNR006431"/>
    </source>
</evidence>
<dbReference type="SUPFAM" id="SSF53474">
    <property type="entry name" value="alpha/beta-Hydrolases"/>
    <property type="match status" value="1"/>
</dbReference>
<evidence type="ECO:0000256" key="12">
    <source>
        <dbReference type="PIRSR" id="PIRSR006431-1"/>
    </source>
</evidence>
<comment type="similarity">
    <text evidence="3 11 13">Belongs to the peptidase S33 family.</text>
</comment>
<dbReference type="EMBL" id="AAUX01000001">
    <property type="protein sequence ID" value="EAV46783.1"/>
    <property type="molecule type" value="Genomic_DNA"/>
</dbReference>
<feature type="active site" description="Nucleophile" evidence="12">
    <location>
        <position position="115"/>
    </location>
</feature>
<dbReference type="InterPro" id="IPR029058">
    <property type="entry name" value="AB_hydrolase_fold"/>
</dbReference>
<evidence type="ECO:0000256" key="1">
    <source>
        <dbReference type="ARBA" id="ARBA00001585"/>
    </source>
</evidence>
<evidence type="ECO:0000256" key="7">
    <source>
        <dbReference type="ARBA" id="ARBA00022490"/>
    </source>
</evidence>
<evidence type="ECO:0000256" key="10">
    <source>
        <dbReference type="ARBA" id="ARBA00029605"/>
    </source>
</evidence>
<dbReference type="GO" id="GO:0004177">
    <property type="term" value="F:aminopeptidase activity"/>
    <property type="evidence" value="ECO:0007669"/>
    <property type="project" value="UniProtKB-UniRule"/>
</dbReference>
<evidence type="ECO:0000256" key="6">
    <source>
        <dbReference type="ARBA" id="ARBA00022438"/>
    </source>
</evidence>
<feature type="active site" description="Proton donor" evidence="12">
    <location>
        <position position="299"/>
    </location>
</feature>
<keyword evidence="7 11" id="KW-0963">Cytoplasm</keyword>
<dbReference type="PIRSF" id="PIRSF006431">
    <property type="entry name" value="Pept_S33"/>
    <property type="match status" value="1"/>
</dbReference>
<dbReference type="GO" id="GO:0016746">
    <property type="term" value="F:acyltransferase activity"/>
    <property type="evidence" value="ECO:0007669"/>
    <property type="project" value="UniProtKB-KW"/>
</dbReference>
<dbReference type="AlphaFoldDB" id="A0P5H3"/>
<dbReference type="MEROPS" id="S33.001"/>
<dbReference type="Pfam" id="PF00561">
    <property type="entry name" value="Abhydrolase_1"/>
    <property type="match status" value="1"/>
</dbReference>
<gene>
    <name evidence="15" type="ORF">MB2181_01880</name>
</gene>
<proteinExistence type="inferred from homology"/>
<dbReference type="GO" id="GO:0006508">
    <property type="term" value="P:proteolysis"/>
    <property type="evidence" value="ECO:0007669"/>
    <property type="project" value="UniProtKB-KW"/>
</dbReference>
<keyword evidence="8 11" id="KW-0645">Protease</keyword>
<dbReference type="InterPro" id="IPR002410">
    <property type="entry name" value="Peptidase_S33"/>
</dbReference>
<dbReference type="PRINTS" id="PR00793">
    <property type="entry name" value="PROAMNOPTASE"/>
</dbReference>
<evidence type="ECO:0000256" key="3">
    <source>
        <dbReference type="ARBA" id="ARBA00010088"/>
    </source>
</evidence>
<keyword evidence="16" id="KW-1185">Reference proteome</keyword>
<evidence type="ECO:0000256" key="2">
    <source>
        <dbReference type="ARBA" id="ARBA00004496"/>
    </source>
</evidence>
<name>A0P5H3_9PROT</name>
<feature type="domain" description="AB hydrolase-1" evidence="14">
    <location>
        <begin position="41"/>
        <end position="302"/>
    </location>
</feature>
<dbReference type="PANTHER" id="PTHR43722">
    <property type="entry name" value="PROLINE IMINOPEPTIDASE"/>
    <property type="match status" value="1"/>
</dbReference>
<comment type="catalytic activity">
    <reaction evidence="1 11 13">
        <text>Release of N-terminal proline from a peptide.</text>
        <dbReference type="EC" id="3.4.11.5"/>
    </reaction>
</comment>
<dbReference type="NCBIfam" id="TIGR01249">
    <property type="entry name" value="pro_imino_pep_1"/>
    <property type="match status" value="1"/>
</dbReference>
<dbReference type="InterPro" id="IPR000073">
    <property type="entry name" value="AB_hydrolase_1"/>
</dbReference>
<dbReference type="PANTHER" id="PTHR43722:SF1">
    <property type="entry name" value="PROLINE IMINOPEPTIDASE"/>
    <property type="match status" value="1"/>
</dbReference>
<evidence type="ECO:0000256" key="5">
    <source>
        <dbReference type="ARBA" id="ARBA00021843"/>
    </source>
</evidence>
<evidence type="ECO:0000313" key="15">
    <source>
        <dbReference type="EMBL" id="EAV46783.1"/>
    </source>
</evidence>
<dbReference type="InterPro" id="IPR005944">
    <property type="entry name" value="Pro_iminopeptidase"/>
</dbReference>
<evidence type="ECO:0000259" key="14">
    <source>
        <dbReference type="Pfam" id="PF00561"/>
    </source>
</evidence>
<organism evidence="15 16">
    <name type="scientific">Methylophilales bacterium HTCC2181</name>
    <dbReference type="NCBI Taxonomy" id="383631"/>
    <lineage>
        <taxon>Bacteria</taxon>
        <taxon>Pseudomonadati</taxon>
        <taxon>Pseudomonadota</taxon>
        <taxon>Betaproteobacteria</taxon>
        <taxon>Nitrosomonadales</taxon>
        <taxon>OM43 clade</taxon>
    </lineage>
</organism>
<accession>A0P5H3</accession>
<protein>
    <recommendedName>
        <fullName evidence="5 11">Proline iminopeptidase</fullName>
        <shortName evidence="11">PIP</shortName>
        <ecNumber evidence="4 11">3.4.11.5</ecNumber>
    </recommendedName>
    <alternativeName>
        <fullName evidence="10 11">Prolyl aminopeptidase</fullName>
    </alternativeName>
</protein>
<dbReference type="Gene3D" id="3.40.50.1820">
    <property type="entry name" value="alpha/beta hydrolase"/>
    <property type="match status" value="1"/>
</dbReference>
<dbReference type="Proteomes" id="UP000054262">
    <property type="component" value="Unassembled WGS sequence"/>
</dbReference>
<sequence length="320" mass="35659">MQDTSIKELFPEIEPFHSEWLEGKGGHSIYVEQSGNPDGQPIVFLHGGPGGGTGPRQRRFFDPNHYHIILFDQRGCGKSKPLGGTDNNTTAHLIADMEAIRHHLNINQWILFGGSWGSSLALAYGVEYPAATSGMILRGVFLSRKHELEWFLNDVDQFFPELHANLIKHKPYINKANLVQSYIDLVFSDDQNEAKKAAVMWNTFEGSILKMLPNVSQGNASDDVDLDFELARARVQLHYIKHDCFMDGKAILKNLSLLKDKPISIVQGRYDMVCPPKTAYEVAQLLPQSDLIMVPDAGHSASEAGTLDGLIKATEKFKSL</sequence>
<keyword evidence="9 11" id="KW-0378">Hydrolase</keyword>
<comment type="subcellular location">
    <subcellularLocation>
        <location evidence="2 11">Cytoplasm</location>
    </subcellularLocation>
</comment>
<evidence type="ECO:0000256" key="8">
    <source>
        <dbReference type="ARBA" id="ARBA00022670"/>
    </source>
</evidence>
<evidence type="ECO:0000256" key="4">
    <source>
        <dbReference type="ARBA" id="ARBA00012568"/>
    </source>
</evidence>
<evidence type="ECO:0000313" key="16">
    <source>
        <dbReference type="Proteomes" id="UP000054262"/>
    </source>
</evidence>